<evidence type="ECO:0000313" key="2">
    <source>
        <dbReference type="EMBL" id="MFD2663331.1"/>
    </source>
</evidence>
<comment type="caution">
    <text evidence="2">The sequence shown here is derived from an EMBL/GenBank/DDBJ whole genome shotgun (WGS) entry which is preliminary data.</text>
</comment>
<dbReference type="Proteomes" id="UP001597493">
    <property type="component" value="Unassembled WGS sequence"/>
</dbReference>
<sequence>MENENKVYAPVKHRNEQYDESRIVYDGNDSIEDAEEAAVAAVKGHIERQDLEGVEADAEEEIAKAGQRREQE</sequence>
<evidence type="ECO:0000313" key="3">
    <source>
        <dbReference type="Proteomes" id="UP001597493"/>
    </source>
</evidence>
<evidence type="ECO:0008006" key="4">
    <source>
        <dbReference type="Google" id="ProtNLM"/>
    </source>
</evidence>
<dbReference type="EMBL" id="JBHUMY010000041">
    <property type="protein sequence ID" value="MFD2663331.1"/>
    <property type="molecule type" value="Genomic_DNA"/>
</dbReference>
<evidence type="ECO:0000256" key="1">
    <source>
        <dbReference type="SAM" id="MobiDB-lite"/>
    </source>
</evidence>
<keyword evidence="3" id="KW-1185">Reference proteome</keyword>
<accession>A0ABW5R4C4</accession>
<organism evidence="2 3">
    <name type="scientific">Paenibacillus thailandensis</name>
    <dbReference type="NCBI Taxonomy" id="393250"/>
    <lineage>
        <taxon>Bacteria</taxon>
        <taxon>Bacillati</taxon>
        <taxon>Bacillota</taxon>
        <taxon>Bacilli</taxon>
        <taxon>Bacillales</taxon>
        <taxon>Paenibacillaceae</taxon>
        <taxon>Paenibacillus</taxon>
    </lineage>
</organism>
<feature type="region of interest" description="Disordered" evidence="1">
    <location>
        <begin position="52"/>
        <end position="72"/>
    </location>
</feature>
<gene>
    <name evidence="2" type="ORF">ACFSW5_24130</name>
</gene>
<proteinExistence type="predicted"/>
<reference evidence="3" key="1">
    <citation type="journal article" date="2019" name="Int. J. Syst. Evol. Microbiol.">
        <title>The Global Catalogue of Microorganisms (GCM) 10K type strain sequencing project: providing services to taxonomists for standard genome sequencing and annotation.</title>
        <authorList>
            <consortium name="The Broad Institute Genomics Platform"/>
            <consortium name="The Broad Institute Genome Sequencing Center for Infectious Disease"/>
            <person name="Wu L."/>
            <person name="Ma J."/>
        </authorList>
    </citation>
    <scope>NUCLEOTIDE SEQUENCE [LARGE SCALE GENOMIC DNA]</scope>
    <source>
        <strain evidence="3">TISTR 1827</strain>
    </source>
</reference>
<dbReference type="RefSeq" id="WP_379279119.1">
    <property type="nucleotide sequence ID" value="NZ_JBHUGT010000039.1"/>
</dbReference>
<name>A0ABW5R4C4_9BACL</name>
<protein>
    <recommendedName>
        <fullName evidence="4">DUF4025 domain-containing protein</fullName>
    </recommendedName>
</protein>
<feature type="compositionally biased region" description="Basic and acidic residues" evidence="1">
    <location>
        <begin position="61"/>
        <end position="72"/>
    </location>
</feature>